<feature type="compositionally biased region" description="Low complexity" evidence="1">
    <location>
        <begin position="32"/>
        <end position="41"/>
    </location>
</feature>
<evidence type="ECO:0000256" key="1">
    <source>
        <dbReference type="SAM" id="MobiDB-lite"/>
    </source>
</evidence>
<dbReference type="GeneID" id="77803335"/>
<feature type="region of interest" description="Disordered" evidence="1">
    <location>
        <begin position="19"/>
        <end position="79"/>
    </location>
</feature>
<feature type="compositionally biased region" description="Acidic residues" evidence="1">
    <location>
        <begin position="42"/>
        <end position="54"/>
    </location>
</feature>
<name>A0ABY7D4D5_9BASI</name>
<feature type="compositionally biased region" description="Basic residues" evidence="1">
    <location>
        <begin position="68"/>
        <end position="79"/>
    </location>
</feature>
<dbReference type="EMBL" id="CP110433">
    <property type="protein sequence ID" value="WAQ90860.1"/>
    <property type="molecule type" value="Genomic_DNA"/>
</dbReference>
<reference evidence="2" key="1">
    <citation type="submission" date="2022-10" db="EMBL/GenBank/DDBJ databases">
        <title>Puccinia triticina Genome sequencing and assembly.</title>
        <authorList>
            <person name="Li C."/>
        </authorList>
    </citation>
    <scope>NUCLEOTIDE SEQUENCE</scope>
    <source>
        <strain evidence="2">Pt15</strain>
    </source>
</reference>
<sequence>MFNSIAAATSAVKVAAGLLSGDASGQGGGEGIQSQGITGTQEELEPTAPAEEEQTNGGAEDKPTPAPPKKKKKVTRGIL</sequence>
<keyword evidence="3" id="KW-1185">Reference proteome</keyword>
<dbReference type="Proteomes" id="UP001164743">
    <property type="component" value="Chromosome 13A"/>
</dbReference>
<accession>A0ABY7D4D5</accession>
<dbReference type="RefSeq" id="XP_053026415.1">
    <property type="nucleotide sequence ID" value="XM_053162440.1"/>
</dbReference>
<proteinExistence type="predicted"/>
<evidence type="ECO:0000313" key="3">
    <source>
        <dbReference type="Proteomes" id="UP001164743"/>
    </source>
</evidence>
<organism evidence="2 3">
    <name type="scientific">Puccinia triticina</name>
    <dbReference type="NCBI Taxonomy" id="208348"/>
    <lineage>
        <taxon>Eukaryota</taxon>
        <taxon>Fungi</taxon>
        <taxon>Dikarya</taxon>
        <taxon>Basidiomycota</taxon>
        <taxon>Pucciniomycotina</taxon>
        <taxon>Pucciniomycetes</taxon>
        <taxon>Pucciniales</taxon>
        <taxon>Pucciniaceae</taxon>
        <taxon>Puccinia</taxon>
    </lineage>
</organism>
<evidence type="ECO:0000313" key="2">
    <source>
        <dbReference type="EMBL" id="WAQ90860.1"/>
    </source>
</evidence>
<gene>
    <name evidence="2" type="ORF">PtA15_13A260</name>
</gene>
<protein>
    <submittedName>
        <fullName evidence="2">Uncharacterized protein</fullName>
    </submittedName>
</protein>